<evidence type="ECO:0000313" key="2">
    <source>
        <dbReference type="EMBL" id="MBJ7596388.1"/>
    </source>
</evidence>
<dbReference type="AlphaFoldDB" id="A0A934N6Z0"/>
<dbReference type="RefSeq" id="WP_337314385.1">
    <property type="nucleotide sequence ID" value="NZ_JAEKNS010000159.1"/>
</dbReference>
<organism evidence="2 3">
    <name type="scientific">Candidatus Aeolococcus gillhamiae</name>
    <dbReference type="NCBI Taxonomy" id="3127015"/>
    <lineage>
        <taxon>Bacteria</taxon>
        <taxon>Bacillati</taxon>
        <taxon>Candidatus Dormiibacterota</taxon>
        <taxon>Candidatus Dormibacteria</taxon>
        <taxon>Candidatus Aeolococcales</taxon>
        <taxon>Candidatus Aeolococcaceae</taxon>
        <taxon>Candidatus Aeolococcus</taxon>
    </lineage>
</organism>
<accession>A0A934N6Z0</accession>
<gene>
    <name evidence="2" type="ORF">JF886_16290</name>
</gene>
<dbReference type="Proteomes" id="UP000606991">
    <property type="component" value="Unassembled WGS sequence"/>
</dbReference>
<evidence type="ECO:0000313" key="3">
    <source>
        <dbReference type="Proteomes" id="UP000606991"/>
    </source>
</evidence>
<evidence type="ECO:0000256" key="1">
    <source>
        <dbReference type="SAM" id="MobiDB-lite"/>
    </source>
</evidence>
<proteinExistence type="predicted"/>
<protein>
    <submittedName>
        <fullName evidence="2">Uncharacterized protein</fullName>
    </submittedName>
</protein>
<dbReference type="EMBL" id="JAEKNS010000159">
    <property type="protein sequence ID" value="MBJ7596388.1"/>
    <property type="molecule type" value="Genomic_DNA"/>
</dbReference>
<comment type="caution">
    <text evidence="2">The sequence shown here is derived from an EMBL/GenBank/DDBJ whole genome shotgun (WGS) entry which is preliminary data.</text>
</comment>
<feature type="region of interest" description="Disordered" evidence="1">
    <location>
        <begin position="66"/>
        <end position="85"/>
    </location>
</feature>
<reference evidence="2 3" key="1">
    <citation type="submission" date="2020-10" db="EMBL/GenBank/DDBJ databases">
        <title>Ca. Dormibacterota MAGs.</title>
        <authorList>
            <person name="Montgomery K."/>
        </authorList>
    </citation>
    <scope>NUCLEOTIDE SEQUENCE [LARGE SCALE GENOMIC DNA]</scope>
    <source>
        <strain evidence="2">SC8812_S17_18</strain>
    </source>
</reference>
<name>A0A934N6Z0_9BACT</name>
<sequence>MPTVDPHAADPTKVTASLVREARSLLRRADKLASAVRGADDLTTTRLVAEARRAVEQLVHQLTHLQQTQQRRAREAIRRGRFPPR</sequence>